<dbReference type="GO" id="GO:0071897">
    <property type="term" value="P:DNA biosynthetic process"/>
    <property type="evidence" value="ECO:0007669"/>
    <property type="project" value="UniProtKB-ARBA"/>
</dbReference>
<keyword evidence="1" id="KW-0175">Coiled coil</keyword>
<dbReference type="CDD" id="cd01650">
    <property type="entry name" value="RT_nLTR_like"/>
    <property type="match status" value="1"/>
</dbReference>
<dbReference type="InterPro" id="IPR012337">
    <property type="entry name" value="RNaseH-like_sf"/>
</dbReference>
<proteinExistence type="predicted"/>
<dbReference type="AlphaFoldDB" id="A0A4S2KF02"/>
<feature type="non-terminal residue" evidence="4">
    <location>
        <position position="1"/>
    </location>
</feature>
<evidence type="ECO:0000256" key="1">
    <source>
        <dbReference type="SAM" id="Coils"/>
    </source>
</evidence>
<feature type="non-terminal residue" evidence="4">
    <location>
        <position position="1220"/>
    </location>
</feature>
<feature type="region of interest" description="Disordered" evidence="2">
    <location>
        <begin position="82"/>
        <end position="108"/>
    </location>
</feature>
<feature type="domain" description="Reverse transcriptase" evidence="3">
    <location>
        <begin position="683"/>
        <end position="913"/>
    </location>
</feature>
<reference evidence="4 5" key="1">
    <citation type="journal article" date="2019" name="Philos. Trans. R. Soc. Lond., B, Biol. Sci.">
        <title>Ant behaviour and brain gene expression of defending hosts depend on the ecological success of the intruding social parasite.</title>
        <authorList>
            <person name="Kaur R."/>
            <person name="Stoldt M."/>
            <person name="Jongepier E."/>
            <person name="Feldmeyer B."/>
            <person name="Menzel F."/>
            <person name="Bornberg-Bauer E."/>
            <person name="Foitzik S."/>
        </authorList>
    </citation>
    <scope>NUCLEOTIDE SEQUENCE [LARGE SCALE GENOMIC DNA]</scope>
    <source>
        <tissue evidence="4">Whole body</tissue>
    </source>
</reference>
<dbReference type="Gene3D" id="3.30.420.10">
    <property type="entry name" value="Ribonuclease H-like superfamily/Ribonuclease H"/>
    <property type="match status" value="1"/>
</dbReference>
<dbReference type="SUPFAM" id="SSF56219">
    <property type="entry name" value="DNase I-like"/>
    <property type="match status" value="1"/>
</dbReference>
<dbReference type="InterPro" id="IPR036691">
    <property type="entry name" value="Endo/exonu/phosph_ase_sf"/>
</dbReference>
<sequence>PGHISSQCKGHPRCLLCGKDKHINNEECPFIEDEENPLKCINCEGKHLATSSSCPLITQQRQINALAAAENLSYAEAKRKIRGGKLTTDPRSPLPLPPPLREGKSHRSLFNPTQKSQLEDQHHNLLVYPNGRAPASDATIIPSPSPFLPVSNSTINNNNYNNETVASSTPLFPNFSHPLLPLLQELAVTTNTFTPPEHSASSSEIKILQWNCRGLQDKLPNLQFLAKKFDIFCIQETLLTKVSKVSVNNFSLLRTDITKPGMRGICFLVKNNLKVSLVQLPFTVHYSIEAAAISIPFQNEELLIINIYRHPNDDTTIQAFNDIFNLASRYKFALIVGDFNAHHRLWGCKRNDSAGIRLASCIESFNYWALNDSSNTRFNPCNNTGSIIDLALASPDLACACCTTTLDDPMASDHYPVETVINGKFSMMKRLAYKLKLDKEQLLKLNARLEKISRESPPTTTDNELEDYEQLINSIKEVATDILREDGKDGKIGPKKIIYKRSPAPWWNGKCTKAVNNRKIALDIFKRDPSKDNYLALKRQNRECKLVLSKQKKESWRSFCTSFNSKTPTAEMWRLIKAFKRKDNNSIKDYKILESSQEAAIDKLCPPSCSPPPFTTLLSMKQEDINSPNVQSWMSNPFSIDELRVALATVKVSSSPGLDQISYAFIKTLPEKFETHLLDIYNRIISRGTFPSSWTESLVVFIPKPNSNGVRPISLLSCLLKILEKCVYNRLRWHFEANDILSDTQFGFRSYRSCSDSLIILTNAIQLGFINGKFTVCVFLDIAGAFDNVDPFILLEDLQRKGVPAVIRYFIANLLLNRNIFFVRDGNTQGPYYTYKGLPQGSILSPPLYNLYVKDSKRQLLPGVSRGLELSPAKSRCVVFTRKRTYQLPKPNILVNGEEIPMATEHRFLGINLDNKLTGKPHMKYLINKGKRIASILTMLAGTKWGSHPQLLLSLYRAVFRGAIEYGAVVFQFKGNKQLFLALQRLQWKLIRNAMGYRVSTPINEPREQAFTLRTCLSKSAVSFPLTFPLSQQRPGRFTKPCLSSTSYKSLQQSYSPTAVVAVTSGSKIKVAWIPSHKGITGNERADILAKRAARKGRKTSCMVPYIDLYHRSKYILNRRYQTYLENAASTKGTFYHTHYHTNNVKPWYYRLPLNRAQIVTTSRLRSGHYNLNQSLFRKNIVDSPSCPCGDPNATEPAHIYCLQALLTEHELNAYTDGYG</sequence>
<dbReference type="InterPro" id="IPR036397">
    <property type="entry name" value="RNaseH_sf"/>
</dbReference>
<name>A0A4S2KF02_9HYME</name>
<protein>
    <recommendedName>
        <fullName evidence="3">Reverse transcriptase domain-containing protein</fullName>
    </recommendedName>
</protein>
<keyword evidence="5" id="KW-1185">Reference proteome</keyword>
<dbReference type="SUPFAM" id="SSF53098">
    <property type="entry name" value="Ribonuclease H-like"/>
    <property type="match status" value="1"/>
</dbReference>
<comment type="caution">
    <text evidence="4">The sequence shown here is derived from an EMBL/GenBank/DDBJ whole genome shotgun (WGS) entry which is preliminary data.</text>
</comment>
<dbReference type="Gene3D" id="3.60.10.10">
    <property type="entry name" value="Endonuclease/exonuclease/phosphatase"/>
    <property type="match status" value="1"/>
</dbReference>
<dbReference type="GO" id="GO:0003676">
    <property type="term" value="F:nucleic acid binding"/>
    <property type="evidence" value="ECO:0007669"/>
    <property type="project" value="InterPro"/>
</dbReference>
<organism evidence="4 5">
    <name type="scientific">Temnothorax longispinosus</name>
    <dbReference type="NCBI Taxonomy" id="300112"/>
    <lineage>
        <taxon>Eukaryota</taxon>
        <taxon>Metazoa</taxon>
        <taxon>Ecdysozoa</taxon>
        <taxon>Arthropoda</taxon>
        <taxon>Hexapoda</taxon>
        <taxon>Insecta</taxon>
        <taxon>Pterygota</taxon>
        <taxon>Neoptera</taxon>
        <taxon>Endopterygota</taxon>
        <taxon>Hymenoptera</taxon>
        <taxon>Apocrita</taxon>
        <taxon>Aculeata</taxon>
        <taxon>Formicoidea</taxon>
        <taxon>Formicidae</taxon>
        <taxon>Myrmicinae</taxon>
        <taxon>Temnothorax</taxon>
    </lineage>
</organism>
<dbReference type="GO" id="GO:0042575">
    <property type="term" value="C:DNA polymerase complex"/>
    <property type="evidence" value="ECO:0007669"/>
    <property type="project" value="UniProtKB-ARBA"/>
</dbReference>
<dbReference type="EMBL" id="QBLH01002577">
    <property type="protein sequence ID" value="TGZ47961.1"/>
    <property type="molecule type" value="Genomic_DNA"/>
</dbReference>
<dbReference type="InterPro" id="IPR043502">
    <property type="entry name" value="DNA/RNA_pol_sf"/>
</dbReference>
<dbReference type="STRING" id="300112.A0A4S2KF02"/>
<dbReference type="GO" id="GO:0003824">
    <property type="term" value="F:catalytic activity"/>
    <property type="evidence" value="ECO:0007669"/>
    <property type="project" value="InterPro"/>
</dbReference>
<dbReference type="InterPro" id="IPR005135">
    <property type="entry name" value="Endo/exonuclease/phosphatase"/>
</dbReference>
<dbReference type="Pfam" id="PF14529">
    <property type="entry name" value="Exo_endo_phos_2"/>
    <property type="match status" value="1"/>
</dbReference>
<evidence type="ECO:0000259" key="3">
    <source>
        <dbReference type="PROSITE" id="PS50878"/>
    </source>
</evidence>
<dbReference type="PANTHER" id="PTHR36688">
    <property type="entry name" value="ENDO/EXONUCLEASE/PHOSPHATASE DOMAIN-CONTAINING PROTEIN"/>
    <property type="match status" value="1"/>
</dbReference>
<dbReference type="PROSITE" id="PS50878">
    <property type="entry name" value="RT_POL"/>
    <property type="match status" value="1"/>
</dbReference>
<dbReference type="Pfam" id="PF00078">
    <property type="entry name" value="RVT_1"/>
    <property type="match status" value="1"/>
</dbReference>
<dbReference type="InterPro" id="IPR000477">
    <property type="entry name" value="RT_dom"/>
</dbReference>
<evidence type="ECO:0000313" key="5">
    <source>
        <dbReference type="Proteomes" id="UP000310200"/>
    </source>
</evidence>
<evidence type="ECO:0000313" key="4">
    <source>
        <dbReference type="EMBL" id="TGZ47961.1"/>
    </source>
</evidence>
<dbReference type="SUPFAM" id="SSF56672">
    <property type="entry name" value="DNA/RNA polymerases"/>
    <property type="match status" value="1"/>
</dbReference>
<accession>A0A4S2KF02</accession>
<gene>
    <name evidence="4" type="ORF">DBV15_10259</name>
</gene>
<dbReference type="InterPro" id="IPR052560">
    <property type="entry name" value="RdDP_mobile_element"/>
</dbReference>
<dbReference type="Proteomes" id="UP000310200">
    <property type="component" value="Unassembled WGS sequence"/>
</dbReference>
<feature type="coiled-coil region" evidence="1">
    <location>
        <begin position="435"/>
        <end position="485"/>
    </location>
</feature>
<evidence type="ECO:0000256" key="2">
    <source>
        <dbReference type="SAM" id="MobiDB-lite"/>
    </source>
</evidence>
<dbReference type="PANTHER" id="PTHR36688:SF2">
    <property type="entry name" value="ENDONUCLEASE_EXONUCLEASE_PHOSPHATASE DOMAIN-CONTAINING PROTEIN"/>
    <property type="match status" value="1"/>
</dbReference>